<dbReference type="InterPro" id="IPR007251">
    <property type="entry name" value="Iron_permease_Fet4"/>
</dbReference>
<accession>A0ABR9IZQ9</accession>
<feature type="transmembrane region" description="Helical" evidence="1">
    <location>
        <begin position="47"/>
        <end position="66"/>
    </location>
</feature>
<keyword evidence="3" id="KW-1185">Reference proteome</keyword>
<evidence type="ECO:0000313" key="3">
    <source>
        <dbReference type="Proteomes" id="UP000620262"/>
    </source>
</evidence>
<proteinExistence type="predicted"/>
<comment type="caution">
    <text evidence="2">The sequence shown here is derived from an EMBL/GenBank/DDBJ whole genome shotgun (WGS) entry which is preliminary data.</text>
</comment>
<keyword evidence="1" id="KW-1133">Transmembrane helix</keyword>
<protein>
    <submittedName>
        <fullName evidence="2">Low affinity Fe/Cu permease</fullName>
    </submittedName>
</protein>
<evidence type="ECO:0000256" key="1">
    <source>
        <dbReference type="SAM" id="Phobius"/>
    </source>
</evidence>
<dbReference type="Proteomes" id="UP000620262">
    <property type="component" value="Unassembled WGS sequence"/>
</dbReference>
<keyword evidence="1" id="KW-0472">Membrane</keyword>
<dbReference type="Pfam" id="PF04120">
    <property type="entry name" value="Iron_permease"/>
    <property type="match status" value="1"/>
</dbReference>
<evidence type="ECO:0000313" key="2">
    <source>
        <dbReference type="EMBL" id="MBE1508282.1"/>
    </source>
</evidence>
<gene>
    <name evidence="2" type="ORF">H4W29_005527</name>
</gene>
<dbReference type="RefSeq" id="WP_192731909.1">
    <property type="nucleotide sequence ID" value="NZ_BAAAVL010000002.1"/>
</dbReference>
<name>A0ABR9IZQ9_RHIVS</name>
<keyword evidence="1" id="KW-0812">Transmembrane</keyword>
<dbReference type="EMBL" id="JADBEC010000002">
    <property type="protein sequence ID" value="MBE1508282.1"/>
    <property type="molecule type" value="Genomic_DNA"/>
</dbReference>
<reference evidence="2 3" key="1">
    <citation type="submission" date="2020-10" db="EMBL/GenBank/DDBJ databases">
        <title>Sequencing the genomes of 1000 actinobacteria strains.</title>
        <authorList>
            <person name="Klenk H.-P."/>
        </authorList>
    </citation>
    <scope>NUCLEOTIDE SEQUENCE [LARGE SCALE GENOMIC DNA]</scope>
    <source>
        <strain evidence="2 3">DSM 7307</strain>
    </source>
</reference>
<organism evidence="2 3">
    <name type="scientific">Rhizobium viscosum</name>
    <name type="common">Arthrobacter viscosus</name>
    <dbReference type="NCBI Taxonomy" id="1673"/>
    <lineage>
        <taxon>Bacteria</taxon>
        <taxon>Pseudomonadati</taxon>
        <taxon>Pseudomonadota</taxon>
        <taxon>Alphaproteobacteria</taxon>
        <taxon>Hyphomicrobiales</taxon>
        <taxon>Rhizobiaceae</taxon>
        <taxon>Rhizobium/Agrobacterium group</taxon>
        <taxon>Rhizobium</taxon>
    </lineage>
</organism>
<sequence length="117" mass="13121">MNARAGFLRLSESAVAVCSHRLVLASVFCAAIVWCATGAWLSFPTKWLLLSSTLLTTCILLILLLMQHSQNRDMHALQVKADELIRSNESAANRLIGAEKRESHEIEEMVRDRQEDV</sequence>
<feature type="transmembrane region" description="Helical" evidence="1">
    <location>
        <begin position="21"/>
        <end position="41"/>
    </location>
</feature>